<keyword evidence="1" id="KW-0812">Transmembrane</keyword>
<evidence type="ECO:0000313" key="3">
    <source>
        <dbReference type="Proteomes" id="UP001285908"/>
    </source>
</evidence>
<dbReference type="RefSeq" id="XP_062695120.1">
    <property type="nucleotide sequence ID" value="XM_062841631.1"/>
</dbReference>
<dbReference type="EMBL" id="JAULSX010000002">
    <property type="protein sequence ID" value="KAK3496856.1"/>
    <property type="molecule type" value="Genomic_DNA"/>
</dbReference>
<feature type="transmembrane region" description="Helical" evidence="1">
    <location>
        <begin position="72"/>
        <end position="94"/>
    </location>
</feature>
<accession>A0AAJ0IBT3</accession>
<evidence type="ECO:0000256" key="1">
    <source>
        <dbReference type="SAM" id="Phobius"/>
    </source>
</evidence>
<feature type="transmembrane region" description="Helical" evidence="1">
    <location>
        <begin position="100"/>
        <end position="121"/>
    </location>
</feature>
<name>A0AAJ0IBT3_9PEZI</name>
<protein>
    <submittedName>
        <fullName evidence="2">Uncharacterized protein</fullName>
    </submittedName>
</protein>
<sequence>MTIHTRHTTLPAKTPLLVSTGKGRTCYKTCSPQPAHTHRSFLTSSRTSSSSCPLLCFFNSPASGAFVLYKNCILAAGVLLSFFGCFSSCFWPFHPTPHPAVQYTVPCLAVYLPSPAWLLGFPCWHTIARKRSAISTSPSSRQSIRP</sequence>
<dbReference type="AlphaFoldDB" id="A0AAJ0IBT3"/>
<keyword evidence="1" id="KW-0472">Membrane</keyword>
<dbReference type="Proteomes" id="UP001285908">
    <property type="component" value="Unassembled WGS sequence"/>
</dbReference>
<evidence type="ECO:0000313" key="2">
    <source>
        <dbReference type="EMBL" id="KAK3496856.1"/>
    </source>
</evidence>
<proteinExistence type="predicted"/>
<comment type="caution">
    <text evidence="2">The sequence shown here is derived from an EMBL/GenBank/DDBJ whole genome shotgun (WGS) entry which is preliminary data.</text>
</comment>
<organism evidence="2 3">
    <name type="scientific">Neurospora hispaniola</name>
    <dbReference type="NCBI Taxonomy" id="588809"/>
    <lineage>
        <taxon>Eukaryota</taxon>
        <taxon>Fungi</taxon>
        <taxon>Dikarya</taxon>
        <taxon>Ascomycota</taxon>
        <taxon>Pezizomycotina</taxon>
        <taxon>Sordariomycetes</taxon>
        <taxon>Sordariomycetidae</taxon>
        <taxon>Sordariales</taxon>
        <taxon>Sordariaceae</taxon>
        <taxon>Neurospora</taxon>
    </lineage>
</organism>
<dbReference type="GeneID" id="87879253"/>
<reference evidence="2 3" key="1">
    <citation type="journal article" date="2023" name="Mol. Phylogenet. Evol.">
        <title>Genome-scale phylogeny and comparative genomics of the fungal order Sordariales.</title>
        <authorList>
            <person name="Hensen N."/>
            <person name="Bonometti L."/>
            <person name="Westerberg I."/>
            <person name="Brannstrom I.O."/>
            <person name="Guillou S."/>
            <person name="Cros-Aarteil S."/>
            <person name="Calhoun S."/>
            <person name="Haridas S."/>
            <person name="Kuo A."/>
            <person name="Mondo S."/>
            <person name="Pangilinan J."/>
            <person name="Riley R."/>
            <person name="LaButti K."/>
            <person name="Andreopoulos B."/>
            <person name="Lipzen A."/>
            <person name="Chen C."/>
            <person name="Yan M."/>
            <person name="Daum C."/>
            <person name="Ng V."/>
            <person name="Clum A."/>
            <person name="Steindorff A."/>
            <person name="Ohm R.A."/>
            <person name="Martin F."/>
            <person name="Silar P."/>
            <person name="Natvig D.O."/>
            <person name="Lalanne C."/>
            <person name="Gautier V."/>
            <person name="Ament-Velasquez S.L."/>
            <person name="Kruys A."/>
            <person name="Hutchinson M.I."/>
            <person name="Powell A.J."/>
            <person name="Barry K."/>
            <person name="Miller A.N."/>
            <person name="Grigoriev I.V."/>
            <person name="Debuchy R."/>
            <person name="Gladieux P."/>
            <person name="Hiltunen Thoren M."/>
            <person name="Johannesson H."/>
        </authorList>
    </citation>
    <scope>NUCLEOTIDE SEQUENCE [LARGE SCALE GENOMIC DNA]</scope>
    <source>
        <strain evidence="2 3">FGSC 10403</strain>
    </source>
</reference>
<keyword evidence="3" id="KW-1185">Reference proteome</keyword>
<keyword evidence="1" id="KW-1133">Transmembrane helix</keyword>
<gene>
    <name evidence="2" type="ORF">B0T23DRAFT_67444</name>
</gene>